<gene>
    <name evidence="10" type="ORF">LY89DRAFT_645547</name>
</gene>
<dbReference type="InterPro" id="IPR036259">
    <property type="entry name" value="MFS_trans_sf"/>
</dbReference>
<dbReference type="InterPro" id="IPR003663">
    <property type="entry name" value="Sugar/inositol_transpt"/>
</dbReference>
<dbReference type="GeneID" id="28821610"/>
<feature type="transmembrane region" description="Helical" evidence="8">
    <location>
        <begin position="53"/>
        <end position="76"/>
    </location>
</feature>
<feature type="transmembrane region" description="Helical" evidence="8">
    <location>
        <begin position="175"/>
        <end position="198"/>
    </location>
</feature>
<evidence type="ECO:0000256" key="6">
    <source>
        <dbReference type="ARBA" id="ARBA00023136"/>
    </source>
</evidence>
<dbReference type="AlphaFoldDB" id="A0A194XA92"/>
<keyword evidence="5 8" id="KW-1133">Transmembrane helix</keyword>
<dbReference type="Pfam" id="PF00083">
    <property type="entry name" value="Sugar_tr"/>
    <property type="match status" value="1"/>
</dbReference>
<dbReference type="OrthoDB" id="4540492at2759"/>
<evidence type="ECO:0000259" key="9">
    <source>
        <dbReference type="PROSITE" id="PS50850"/>
    </source>
</evidence>
<dbReference type="PANTHER" id="PTHR48022:SF31">
    <property type="entry name" value="HEXOSE TRANSPORTER"/>
    <property type="match status" value="1"/>
</dbReference>
<evidence type="ECO:0000313" key="10">
    <source>
        <dbReference type="EMBL" id="KUJ16682.1"/>
    </source>
</evidence>
<dbReference type="PROSITE" id="PS50850">
    <property type="entry name" value="MFS"/>
    <property type="match status" value="1"/>
</dbReference>
<dbReference type="InterPro" id="IPR050360">
    <property type="entry name" value="MFS_Sugar_Transporters"/>
</dbReference>
<sequence length="526" mass="57508">MFSAFPSWVPRSSTFVNILLLVTSFTTATTLGYDSSMMNGLNISPSYTDYFSLTAATIGLNSGTVWVGSVIGGIAFIELPDYVGRKPALFHSAMIAIVGVVIEAAAQNIAMFLIGRFIVGFGSGGTYVVAPLFLAETLPNKYRALGLGGLNDLYYVGALLSAGITYGTAKMDSTWAWRLPSALQALFAIISVLTLPFVPESPRWLAYQGHQEEALNVLAQTHSNGDTTDPAVQLQYIQIIDAIKFERELESPSIKSIVARPSLRKRMLLILSIAAFSMLTGSNIFSYYLGTVLDNAGITDSTTQLEINIILNAFCLVLAIAGNFLADRMGRKVLAAISTFLCVVFLFIIGALTKFYGTSANQSAIYANIAMMFLAQGSYSFAWTPLFAIYPPEILNYRIRSIGLSLFTAWESMFGLIPVFAFPIAIEKLGWKFYMLNGAWDVFELIVIMLYWVETKSMTLEEVDELFDGEVHSKVLGISGLLGSGSPEDAKEVLAGIDIDEMVEPNTTEQSKELEKRNRKVEINAA</sequence>
<evidence type="ECO:0000256" key="4">
    <source>
        <dbReference type="ARBA" id="ARBA00022692"/>
    </source>
</evidence>
<evidence type="ECO:0000256" key="8">
    <source>
        <dbReference type="SAM" id="Phobius"/>
    </source>
</evidence>
<evidence type="ECO:0000256" key="7">
    <source>
        <dbReference type="SAM" id="MobiDB-lite"/>
    </source>
</evidence>
<feature type="transmembrane region" description="Helical" evidence="8">
    <location>
        <begin position="88"/>
        <end position="106"/>
    </location>
</feature>
<evidence type="ECO:0000256" key="1">
    <source>
        <dbReference type="ARBA" id="ARBA00004141"/>
    </source>
</evidence>
<name>A0A194XA92_MOLSC</name>
<keyword evidence="6 8" id="KW-0472">Membrane</keyword>
<dbReference type="InParanoid" id="A0A194XA92"/>
<evidence type="ECO:0000313" key="11">
    <source>
        <dbReference type="Proteomes" id="UP000070700"/>
    </source>
</evidence>
<dbReference type="InterPro" id="IPR005828">
    <property type="entry name" value="MFS_sugar_transport-like"/>
</dbReference>
<feature type="domain" description="Major facilitator superfamily (MFS) profile" evidence="9">
    <location>
        <begin position="20"/>
        <end position="456"/>
    </location>
</feature>
<keyword evidence="4 8" id="KW-0812">Transmembrane</keyword>
<accession>A0A194XA92</accession>
<dbReference type="Gene3D" id="1.20.1250.20">
    <property type="entry name" value="MFS general substrate transporter like domains"/>
    <property type="match status" value="1"/>
</dbReference>
<feature type="transmembrane region" description="Helical" evidence="8">
    <location>
        <begin position="153"/>
        <end position="169"/>
    </location>
</feature>
<dbReference type="EMBL" id="KQ947415">
    <property type="protein sequence ID" value="KUJ16682.1"/>
    <property type="molecule type" value="Genomic_DNA"/>
</dbReference>
<feature type="transmembrane region" description="Helical" evidence="8">
    <location>
        <begin position="402"/>
        <end position="425"/>
    </location>
</feature>
<dbReference type="PANTHER" id="PTHR48022">
    <property type="entry name" value="PLASTIDIC GLUCOSE TRANSPORTER 4"/>
    <property type="match status" value="1"/>
</dbReference>
<feature type="transmembrane region" description="Helical" evidence="8">
    <location>
        <begin position="112"/>
        <end position="133"/>
    </location>
</feature>
<dbReference type="GO" id="GO:0005351">
    <property type="term" value="F:carbohydrate:proton symporter activity"/>
    <property type="evidence" value="ECO:0007669"/>
    <property type="project" value="TreeGrafter"/>
</dbReference>
<comment type="similarity">
    <text evidence="2">Belongs to the major facilitator superfamily. Sugar transporter (TC 2.A.1.1) family.</text>
</comment>
<dbReference type="Proteomes" id="UP000070700">
    <property type="component" value="Unassembled WGS sequence"/>
</dbReference>
<feature type="transmembrane region" description="Helical" evidence="8">
    <location>
        <begin position="431"/>
        <end position="453"/>
    </location>
</feature>
<feature type="transmembrane region" description="Helical" evidence="8">
    <location>
        <begin position="333"/>
        <end position="353"/>
    </location>
</feature>
<feature type="transmembrane region" description="Helical" evidence="8">
    <location>
        <begin position="268"/>
        <end position="289"/>
    </location>
</feature>
<keyword evidence="11" id="KW-1185">Reference proteome</keyword>
<proteinExistence type="inferred from homology"/>
<feature type="transmembrane region" description="Helical" evidence="8">
    <location>
        <begin position="12"/>
        <end position="33"/>
    </location>
</feature>
<feature type="transmembrane region" description="Helical" evidence="8">
    <location>
        <begin position="365"/>
        <end position="390"/>
    </location>
</feature>
<comment type="subcellular location">
    <subcellularLocation>
        <location evidence="1">Membrane</location>
        <topology evidence="1">Multi-pass membrane protein</topology>
    </subcellularLocation>
</comment>
<dbReference type="GO" id="GO:0016020">
    <property type="term" value="C:membrane"/>
    <property type="evidence" value="ECO:0007669"/>
    <property type="project" value="UniProtKB-SubCell"/>
</dbReference>
<dbReference type="FunFam" id="1.20.1250.20:FF:000134">
    <property type="entry name" value="MFS sugar transporter protein"/>
    <property type="match status" value="1"/>
</dbReference>
<feature type="transmembrane region" description="Helical" evidence="8">
    <location>
        <begin position="309"/>
        <end position="326"/>
    </location>
</feature>
<reference evidence="10 11" key="1">
    <citation type="submission" date="2015-10" db="EMBL/GenBank/DDBJ databases">
        <title>Full genome of DAOMC 229536 Phialocephala scopiformis, a fungal endophyte of spruce producing the potent anti-insectan compound rugulosin.</title>
        <authorList>
            <consortium name="DOE Joint Genome Institute"/>
            <person name="Walker A.K."/>
            <person name="Frasz S.L."/>
            <person name="Seifert K.A."/>
            <person name="Miller J.D."/>
            <person name="Mondo S.J."/>
            <person name="Labutti K."/>
            <person name="Lipzen A."/>
            <person name="Dockter R."/>
            <person name="Kennedy M."/>
            <person name="Grigoriev I.V."/>
            <person name="Spatafora J.W."/>
        </authorList>
    </citation>
    <scope>NUCLEOTIDE SEQUENCE [LARGE SCALE GENOMIC DNA]</scope>
    <source>
        <strain evidence="10 11">CBS 120377</strain>
    </source>
</reference>
<dbReference type="KEGG" id="psco:LY89DRAFT_645547"/>
<evidence type="ECO:0000256" key="3">
    <source>
        <dbReference type="ARBA" id="ARBA00022448"/>
    </source>
</evidence>
<dbReference type="RefSeq" id="XP_018071037.1">
    <property type="nucleotide sequence ID" value="XM_018211884.1"/>
</dbReference>
<keyword evidence="3" id="KW-0813">Transport</keyword>
<feature type="region of interest" description="Disordered" evidence="7">
    <location>
        <begin position="505"/>
        <end position="526"/>
    </location>
</feature>
<dbReference type="PRINTS" id="PR00171">
    <property type="entry name" value="SUGRTRNSPORT"/>
</dbReference>
<organism evidence="10 11">
    <name type="scientific">Mollisia scopiformis</name>
    <name type="common">Conifer needle endophyte fungus</name>
    <name type="synonym">Phialocephala scopiformis</name>
    <dbReference type="NCBI Taxonomy" id="149040"/>
    <lineage>
        <taxon>Eukaryota</taxon>
        <taxon>Fungi</taxon>
        <taxon>Dikarya</taxon>
        <taxon>Ascomycota</taxon>
        <taxon>Pezizomycotina</taxon>
        <taxon>Leotiomycetes</taxon>
        <taxon>Helotiales</taxon>
        <taxon>Mollisiaceae</taxon>
        <taxon>Mollisia</taxon>
    </lineage>
</organism>
<dbReference type="InterPro" id="IPR020846">
    <property type="entry name" value="MFS_dom"/>
</dbReference>
<evidence type="ECO:0000256" key="2">
    <source>
        <dbReference type="ARBA" id="ARBA00010992"/>
    </source>
</evidence>
<dbReference type="PROSITE" id="PS00217">
    <property type="entry name" value="SUGAR_TRANSPORT_2"/>
    <property type="match status" value="1"/>
</dbReference>
<protein>
    <submittedName>
        <fullName evidence="10">General substrate transporter</fullName>
    </submittedName>
</protein>
<evidence type="ECO:0000256" key="5">
    <source>
        <dbReference type="ARBA" id="ARBA00022989"/>
    </source>
</evidence>
<dbReference type="InterPro" id="IPR005829">
    <property type="entry name" value="Sugar_transporter_CS"/>
</dbReference>
<feature type="compositionally biased region" description="Basic and acidic residues" evidence="7">
    <location>
        <begin position="510"/>
        <end position="526"/>
    </location>
</feature>
<dbReference type="SUPFAM" id="SSF103473">
    <property type="entry name" value="MFS general substrate transporter"/>
    <property type="match status" value="1"/>
</dbReference>